<organism evidence="2">
    <name type="scientific">Pseudomonas phage HRDY3</name>
    <dbReference type="NCBI Taxonomy" id="3236930"/>
    <lineage>
        <taxon>Viruses</taxon>
    </lineage>
</organism>
<proteinExistence type="predicted"/>
<sequence length="246" mass="27107">MISIAREVGPVSFPAFLGERVYMHEFRMEQGLPENLRRWQETVDQMLVGVDTDGPIYLMIDQKAVKANVTHRRPGLHVDGYWHPMIQAHGGGGHGAQPAPSRHDGGSHISKSAHGGGQPSRPYHGPSNPAPRHASIGGHQGHRSAYLKGRWDTPTPSWYFDINDVPESIILATDICASRGLIGEFDGPISIGGDVTHLDLSHMQEIIMQPHRVYQGNVSFIHESLPVAFDCQRTLVRLNVPGHVVH</sequence>
<evidence type="ECO:0000313" key="2">
    <source>
        <dbReference type="EMBL" id="XDJ14931.1"/>
    </source>
</evidence>
<protein>
    <submittedName>
        <fullName evidence="2">Uncharacterized protein</fullName>
    </submittedName>
</protein>
<dbReference type="EMBL" id="PQ015379">
    <property type="protein sequence ID" value="XDJ14931.1"/>
    <property type="molecule type" value="Genomic_DNA"/>
</dbReference>
<feature type="region of interest" description="Disordered" evidence="1">
    <location>
        <begin position="87"/>
        <end position="142"/>
    </location>
</feature>
<name>A0AB39CDE9_9VIRU</name>
<evidence type="ECO:0000256" key="1">
    <source>
        <dbReference type="SAM" id="MobiDB-lite"/>
    </source>
</evidence>
<accession>A0AB39CDE9</accession>
<reference evidence="2" key="1">
    <citation type="submission" date="2024-07" db="EMBL/GenBank/DDBJ databases">
        <authorList>
            <person name="Bringhurst R.M."/>
            <person name="Homer T.E."/>
        </authorList>
    </citation>
    <scope>NUCLEOTIDE SEQUENCE</scope>
</reference>